<sequence>MNYAQNKFSLTDSEASNLEQKPVPRVLDKQQKISLISLGTFTVLVLVFAIFRFRYNLYSPFDYSKKLVSNQTISSINIVSTTTDLTKLDSDGDGLNDYDEINVYKTSPYLEDSDSDGFNDKEELLHNTDPNCPAGYNCAPISVDISSAISTPDDFSSSTVSGLTAEEQTARDMLSGKSDPAVLRKLLLDNGMDQANLDKISDDDLIASYQESLQNQAQAGAQ</sequence>
<reference evidence="7" key="1">
    <citation type="submission" date="2017-09" db="EMBL/GenBank/DDBJ databases">
        <title>Depth-based differentiation of microbial function through sediment-hosted aquifers and enrichment of novel symbionts in the deep terrestrial subsurface.</title>
        <authorList>
            <person name="Probst A.J."/>
            <person name="Ladd B."/>
            <person name="Jarett J.K."/>
            <person name="Geller-Mcgrath D.E."/>
            <person name="Sieber C.M.K."/>
            <person name="Emerson J.B."/>
            <person name="Anantharaman K."/>
            <person name="Thomas B.C."/>
            <person name="Malmstrom R."/>
            <person name="Stieglmeier M."/>
            <person name="Klingl A."/>
            <person name="Woyke T."/>
            <person name="Ryan C.M."/>
            <person name="Banfield J.F."/>
        </authorList>
    </citation>
    <scope>NUCLEOTIDE SEQUENCE [LARGE SCALE GENOMIC DNA]</scope>
</reference>
<keyword evidence="5" id="KW-0812">Transmembrane</keyword>
<keyword evidence="4" id="KW-0106">Calcium</keyword>
<keyword evidence="5" id="KW-0472">Membrane</keyword>
<gene>
    <name evidence="6" type="ORF">COT98_01785</name>
</gene>
<evidence type="ECO:0000256" key="4">
    <source>
        <dbReference type="ARBA" id="ARBA00022837"/>
    </source>
</evidence>
<evidence type="ECO:0000313" key="6">
    <source>
        <dbReference type="EMBL" id="PIT94912.1"/>
    </source>
</evidence>
<evidence type="ECO:0000256" key="1">
    <source>
        <dbReference type="ARBA" id="ARBA00004613"/>
    </source>
</evidence>
<feature type="transmembrane region" description="Helical" evidence="5">
    <location>
        <begin position="33"/>
        <end position="51"/>
    </location>
</feature>
<evidence type="ECO:0000256" key="5">
    <source>
        <dbReference type="SAM" id="Phobius"/>
    </source>
</evidence>
<evidence type="ECO:0000313" key="7">
    <source>
        <dbReference type="Proteomes" id="UP000228900"/>
    </source>
</evidence>
<dbReference type="Proteomes" id="UP000228900">
    <property type="component" value="Unassembled WGS sequence"/>
</dbReference>
<organism evidence="6 7">
    <name type="scientific">Candidatus Falkowbacteria bacterium CG10_big_fil_rev_8_21_14_0_10_39_9</name>
    <dbReference type="NCBI Taxonomy" id="1974566"/>
    <lineage>
        <taxon>Bacteria</taxon>
        <taxon>Candidatus Falkowiibacteriota</taxon>
    </lineage>
</organism>
<dbReference type="AlphaFoldDB" id="A0A2M6WQ71"/>
<protein>
    <submittedName>
        <fullName evidence="6">Uncharacterized protein</fullName>
    </submittedName>
</protein>
<name>A0A2M6WQ71_9BACT</name>
<comment type="subcellular location">
    <subcellularLocation>
        <location evidence="1">Secreted</location>
    </subcellularLocation>
</comment>
<proteinExistence type="predicted"/>
<keyword evidence="2" id="KW-0964">Secreted</keyword>
<evidence type="ECO:0000256" key="2">
    <source>
        <dbReference type="ARBA" id="ARBA00022525"/>
    </source>
</evidence>
<keyword evidence="5" id="KW-1133">Transmembrane helix</keyword>
<keyword evidence="3" id="KW-0732">Signal</keyword>
<accession>A0A2M6WQ71</accession>
<evidence type="ECO:0000256" key="3">
    <source>
        <dbReference type="ARBA" id="ARBA00022729"/>
    </source>
</evidence>
<dbReference type="EMBL" id="PFAQ01000030">
    <property type="protein sequence ID" value="PIT94912.1"/>
    <property type="molecule type" value="Genomic_DNA"/>
</dbReference>
<comment type="caution">
    <text evidence="6">The sequence shown here is derived from an EMBL/GenBank/DDBJ whole genome shotgun (WGS) entry which is preliminary data.</text>
</comment>
<dbReference type="InterPro" id="IPR059100">
    <property type="entry name" value="TSP3_bac"/>
</dbReference>
<dbReference type="Pfam" id="PF18884">
    <property type="entry name" value="TSP3_bac"/>
    <property type="match status" value="2"/>
</dbReference>